<sequence length="273" mass="28804">MSAAPGRWWRHHPMSARLGAALMLLLLVAALVGRLWTPYDPNTPGVGDPFLAPGARHWFGTDQAGADVFSMTLAATATDVWLTVVAVALAFAIGGVLGAVAGYWGGWTDWLIMRVTEVLQSFPALLLAMLLVAALGNGLVNVIVVVAFVGLPGYLRLIRAEVKARRGWEFADAAILAGNSGAGVLARHLVPNSLTPLVSYAAVNAAWVAIVVSSLGFIGVGIEPGSPEWGSMIAGGRDFPDEYWISLFPGLGILLLSTAFYLVGDGIVDRDER</sequence>
<keyword evidence="10" id="KW-1185">Reference proteome</keyword>
<feature type="transmembrane region" description="Helical" evidence="7">
    <location>
        <begin position="242"/>
        <end position="263"/>
    </location>
</feature>
<comment type="caution">
    <text evidence="9">The sequence shown here is derived from an EMBL/GenBank/DDBJ whole genome shotgun (WGS) entry which is preliminary data.</text>
</comment>
<dbReference type="InterPro" id="IPR035906">
    <property type="entry name" value="MetI-like_sf"/>
</dbReference>
<dbReference type="Gene3D" id="1.10.3720.10">
    <property type="entry name" value="MetI-like"/>
    <property type="match status" value="1"/>
</dbReference>
<comment type="subcellular location">
    <subcellularLocation>
        <location evidence="1 7">Cell membrane</location>
        <topology evidence="1 7">Multi-pass membrane protein</topology>
    </subcellularLocation>
</comment>
<evidence type="ECO:0000256" key="2">
    <source>
        <dbReference type="ARBA" id="ARBA00022448"/>
    </source>
</evidence>
<keyword evidence="5 7" id="KW-1133">Transmembrane helix</keyword>
<accession>A0A919UEK3</accession>
<feature type="domain" description="ABC transmembrane type-1" evidence="8">
    <location>
        <begin position="76"/>
        <end position="264"/>
    </location>
</feature>
<gene>
    <name evidence="9" type="ORF">Dsi01nite_107330</name>
</gene>
<dbReference type="PROSITE" id="PS50928">
    <property type="entry name" value="ABC_TM1"/>
    <property type="match status" value="1"/>
</dbReference>
<keyword evidence="6 7" id="KW-0472">Membrane</keyword>
<name>A0A919UEK3_9ACTN</name>
<dbReference type="CDD" id="cd06261">
    <property type="entry name" value="TM_PBP2"/>
    <property type="match status" value="1"/>
</dbReference>
<evidence type="ECO:0000256" key="5">
    <source>
        <dbReference type="ARBA" id="ARBA00022989"/>
    </source>
</evidence>
<dbReference type="InterPro" id="IPR000515">
    <property type="entry name" value="MetI-like"/>
</dbReference>
<dbReference type="Pfam" id="PF00528">
    <property type="entry name" value="BPD_transp_1"/>
    <property type="match status" value="1"/>
</dbReference>
<keyword evidence="3" id="KW-1003">Cell membrane</keyword>
<keyword evidence="4 7" id="KW-0812">Transmembrane</keyword>
<evidence type="ECO:0000313" key="10">
    <source>
        <dbReference type="Proteomes" id="UP000660611"/>
    </source>
</evidence>
<proteinExistence type="inferred from homology"/>
<dbReference type="PANTHER" id="PTHR43386">
    <property type="entry name" value="OLIGOPEPTIDE TRANSPORT SYSTEM PERMEASE PROTEIN APPC"/>
    <property type="match status" value="1"/>
</dbReference>
<dbReference type="Proteomes" id="UP000660611">
    <property type="component" value="Unassembled WGS sequence"/>
</dbReference>
<dbReference type="PANTHER" id="PTHR43386:SF1">
    <property type="entry name" value="D,D-DIPEPTIDE TRANSPORT SYSTEM PERMEASE PROTEIN DDPC-RELATED"/>
    <property type="match status" value="1"/>
</dbReference>
<evidence type="ECO:0000259" key="8">
    <source>
        <dbReference type="PROSITE" id="PS50928"/>
    </source>
</evidence>
<dbReference type="GO" id="GO:0005886">
    <property type="term" value="C:plasma membrane"/>
    <property type="evidence" value="ECO:0007669"/>
    <property type="project" value="UniProtKB-SubCell"/>
</dbReference>
<protein>
    <submittedName>
        <fullName evidence="9">ABC transporter permease</fullName>
    </submittedName>
</protein>
<evidence type="ECO:0000256" key="3">
    <source>
        <dbReference type="ARBA" id="ARBA00022475"/>
    </source>
</evidence>
<reference evidence="9" key="1">
    <citation type="submission" date="2021-01" db="EMBL/GenBank/DDBJ databases">
        <title>Whole genome shotgun sequence of Dactylosporangium siamense NBRC 106093.</title>
        <authorList>
            <person name="Komaki H."/>
            <person name="Tamura T."/>
        </authorList>
    </citation>
    <scope>NUCLEOTIDE SEQUENCE</scope>
    <source>
        <strain evidence="9">NBRC 106093</strain>
    </source>
</reference>
<feature type="transmembrane region" description="Helical" evidence="7">
    <location>
        <begin position="80"/>
        <end position="104"/>
    </location>
</feature>
<feature type="transmembrane region" description="Helical" evidence="7">
    <location>
        <begin position="197"/>
        <end position="222"/>
    </location>
</feature>
<evidence type="ECO:0000256" key="6">
    <source>
        <dbReference type="ARBA" id="ARBA00023136"/>
    </source>
</evidence>
<keyword evidence="2 7" id="KW-0813">Transport</keyword>
<evidence type="ECO:0000256" key="7">
    <source>
        <dbReference type="RuleBase" id="RU363032"/>
    </source>
</evidence>
<comment type="similarity">
    <text evidence="7">Belongs to the binding-protein-dependent transport system permease family.</text>
</comment>
<feature type="transmembrane region" description="Helical" evidence="7">
    <location>
        <begin position="125"/>
        <end position="150"/>
    </location>
</feature>
<dbReference type="GO" id="GO:0055085">
    <property type="term" value="P:transmembrane transport"/>
    <property type="evidence" value="ECO:0007669"/>
    <property type="project" value="InterPro"/>
</dbReference>
<dbReference type="RefSeq" id="WP_203854280.1">
    <property type="nucleotide sequence ID" value="NZ_BAAAVW010000002.1"/>
</dbReference>
<dbReference type="EMBL" id="BONQ01000185">
    <property type="protein sequence ID" value="GIG52692.1"/>
    <property type="molecule type" value="Genomic_DNA"/>
</dbReference>
<evidence type="ECO:0000256" key="1">
    <source>
        <dbReference type="ARBA" id="ARBA00004651"/>
    </source>
</evidence>
<dbReference type="AlphaFoldDB" id="A0A919UEK3"/>
<organism evidence="9 10">
    <name type="scientific">Dactylosporangium siamense</name>
    <dbReference type="NCBI Taxonomy" id="685454"/>
    <lineage>
        <taxon>Bacteria</taxon>
        <taxon>Bacillati</taxon>
        <taxon>Actinomycetota</taxon>
        <taxon>Actinomycetes</taxon>
        <taxon>Micromonosporales</taxon>
        <taxon>Micromonosporaceae</taxon>
        <taxon>Dactylosporangium</taxon>
    </lineage>
</organism>
<dbReference type="SUPFAM" id="SSF161098">
    <property type="entry name" value="MetI-like"/>
    <property type="match status" value="1"/>
</dbReference>
<dbReference type="InterPro" id="IPR050366">
    <property type="entry name" value="BP-dependent_transpt_permease"/>
</dbReference>
<evidence type="ECO:0000256" key="4">
    <source>
        <dbReference type="ARBA" id="ARBA00022692"/>
    </source>
</evidence>
<evidence type="ECO:0000313" key="9">
    <source>
        <dbReference type="EMBL" id="GIG52692.1"/>
    </source>
</evidence>